<name>A0ABC9HHZ0_FASHE</name>
<organism evidence="2 3">
    <name type="scientific">Fasciola hepatica</name>
    <name type="common">Liver fluke</name>
    <dbReference type="NCBI Taxonomy" id="6192"/>
    <lineage>
        <taxon>Eukaryota</taxon>
        <taxon>Metazoa</taxon>
        <taxon>Spiralia</taxon>
        <taxon>Lophotrochozoa</taxon>
        <taxon>Platyhelminthes</taxon>
        <taxon>Trematoda</taxon>
        <taxon>Digenea</taxon>
        <taxon>Plagiorchiida</taxon>
        <taxon>Echinostomata</taxon>
        <taxon>Echinostomatoidea</taxon>
        <taxon>Fasciolidae</taxon>
        <taxon>Fasciola</taxon>
    </lineage>
</organism>
<accession>A0ABC9HHZ0</accession>
<dbReference type="EMBL" id="CANUEZ050000210">
    <property type="protein sequence ID" value="CAM0512322.1"/>
    <property type="molecule type" value="Genomic_DNA"/>
</dbReference>
<evidence type="ECO:0000313" key="2">
    <source>
        <dbReference type="EMBL" id="CAM0512322.1"/>
    </source>
</evidence>
<feature type="region of interest" description="Disordered" evidence="1">
    <location>
        <begin position="96"/>
        <end position="124"/>
    </location>
</feature>
<protein>
    <submittedName>
        <fullName evidence="2">Uncharacterized protein</fullName>
    </submittedName>
</protein>
<sequence>MDTVVKLGGEVDHVMAANQNAAVQVSLKWEYMVGHYSLQERERTVSISSTAGMLWRCMATLSVAFFKYIGKREKGQVLSWELVKFANGTEDCGQGYKTTSRRQQINTESQGGSRTWGTTTGLVH</sequence>
<reference evidence="2 3" key="1">
    <citation type="submission" date="2024-08" db="EMBL/GenBank/DDBJ databases">
        <authorList>
            <person name="Paterson S."/>
        </authorList>
    </citation>
    <scope>NUCLEOTIDE SEQUENCE [LARGE SCALE GENOMIC DNA]</scope>
</reference>
<comment type="caution">
    <text evidence="2">The sequence shown here is derived from an EMBL/GenBank/DDBJ whole genome shotgun (WGS) entry which is preliminary data.</text>
</comment>
<keyword evidence="3" id="KW-1185">Reference proteome</keyword>
<dbReference type="AlphaFoldDB" id="A0ABC9HHZ0"/>
<proteinExistence type="predicted"/>
<dbReference type="Proteomes" id="UP001189180">
    <property type="component" value="Unassembled WGS sequence"/>
</dbReference>
<evidence type="ECO:0000256" key="1">
    <source>
        <dbReference type="SAM" id="MobiDB-lite"/>
    </source>
</evidence>
<evidence type="ECO:0000313" key="3">
    <source>
        <dbReference type="Proteomes" id="UP001189180"/>
    </source>
</evidence>
<gene>
    <name evidence="2" type="ORF">FHB240107_LOCUS8469</name>
</gene>